<dbReference type="AlphaFoldDB" id="A0A9D3W3M3"/>
<dbReference type="InterPro" id="IPR025558">
    <property type="entry name" value="DUF4283"/>
</dbReference>
<dbReference type="OrthoDB" id="1751111at2759"/>
<dbReference type="Proteomes" id="UP000828251">
    <property type="component" value="Unassembled WGS sequence"/>
</dbReference>
<evidence type="ECO:0000313" key="3">
    <source>
        <dbReference type="Proteomes" id="UP000828251"/>
    </source>
</evidence>
<organism evidence="2 3">
    <name type="scientific">Gossypium stocksii</name>
    <dbReference type="NCBI Taxonomy" id="47602"/>
    <lineage>
        <taxon>Eukaryota</taxon>
        <taxon>Viridiplantae</taxon>
        <taxon>Streptophyta</taxon>
        <taxon>Embryophyta</taxon>
        <taxon>Tracheophyta</taxon>
        <taxon>Spermatophyta</taxon>
        <taxon>Magnoliopsida</taxon>
        <taxon>eudicotyledons</taxon>
        <taxon>Gunneridae</taxon>
        <taxon>Pentapetalae</taxon>
        <taxon>rosids</taxon>
        <taxon>malvids</taxon>
        <taxon>Malvales</taxon>
        <taxon>Malvaceae</taxon>
        <taxon>Malvoideae</taxon>
        <taxon>Gossypium</taxon>
    </lineage>
</organism>
<evidence type="ECO:0000313" key="2">
    <source>
        <dbReference type="EMBL" id="KAH1107465.1"/>
    </source>
</evidence>
<protein>
    <recommendedName>
        <fullName evidence="1">DUF4283 domain-containing protein</fullName>
    </recommendedName>
</protein>
<name>A0A9D3W3M3_9ROSI</name>
<feature type="domain" description="DUF4283" evidence="1">
    <location>
        <begin position="71"/>
        <end position="127"/>
    </location>
</feature>
<accession>A0A9D3W3M3</accession>
<reference evidence="2 3" key="1">
    <citation type="journal article" date="2021" name="Plant Biotechnol. J.">
        <title>Multi-omics assisted identification of the key and species-specific regulatory components of drought-tolerant mechanisms in Gossypium stocksii.</title>
        <authorList>
            <person name="Yu D."/>
            <person name="Ke L."/>
            <person name="Zhang D."/>
            <person name="Wu Y."/>
            <person name="Sun Y."/>
            <person name="Mei J."/>
            <person name="Sun J."/>
            <person name="Sun Y."/>
        </authorList>
    </citation>
    <scope>NUCLEOTIDE SEQUENCE [LARGE SCALE GENOMIC DNA]</scope>
    <source>
        <strain evidence="3">cv. E1</strain>
        <tissue evidence="2">Leaf</tissue>
    </source>
</reference>
<keyword evidence="3" id="KW-1185">Reference proteome</keyword>
<gene>
    <name evidence="2" type="ORF">J1N35_011233</name>
</gene>
<dbReference type="Pfam" id="PF14111">
    <property type="entry name" value="DUF4283"/>
    <property type="match status" value="1"/>
</dbReference>
<evidence type="ECO:0000259" key="1">
    <source>
        <dbReference type="Pfam" id="PF14111"/>
    </source>
</evidence>
<proteinExistence type="predicted"/>
<comment type="caution">
    <text evidence="2">The sequence shown here is derived from an EMBL/GenBank/DDBJ whole genome shotgun (WGS) entry which is preliminary data.</text>
</comment>
<sequence length="127" mass="14469">MDVEDSTTKDICPNGSNVVPEVMMVVEPSQMPSFYWKDMLDVKKSLVDGVPSIDLSERVYKLLENEMSTDVVLKMLGQNLGIMTLHNRLYGIWKPSKPFQLMDVENGYFLTKFQSIVDYDKVLSQGP</sequence>
<dbReference type="EMBL" id="JAIQCV010000004">
    <property type="protein sequence ID" value="KAH1107465.1"/>
    <property type="molecule type" value="Genomic_DNA"/>
</dbReference>